<keyword evidence="3" id="KW-1185">Reference proteome</keyword>
<sequence>QSQATWHHQRGQGRNPRSIEVDPEEFRNICDHMRRIINDENPFHDLDRFGSFFFAVTLKGTKDFTKVNVAPGDSLANGIQKSMTHFTRVINYLDLDNIHREDECECFLDVGITITPPKNPPLVGLLRKDHLEASFGAGGYKLGDCHSLATLDRYGGLQAEMLQSQEYQSHVSHSTAYSTIYQRVRKDNNQVDWFSLKDIANNSPAFVDDFQHLVTILEEEAYDQISFGVRREFRVGLEALQHMQDTDAEITNIEPLVSSVLWVPKSEWFFFLLDRARALREMQKNIFRRQPRPQNYITLCGIISYLLQALTSTPVKVPTFVNDALYTLQYGAVIGEFGMFFLHNMSLEHERVIPFIRQYDTHVAIFQAGYKVLPTRHF</sequence>
<dbReference type="EMBL" id="ML771403">
    <property type="protein sequence ID" value="KAE9382525.1"/>
    <property type="molecule type" value="Genomic_DNA"/>
</dbReference>
<feature type="region of interest" description="Disordered" evidence="1">
    <location>
        <begin position="1"/>
        <end position="21"/>
    </location>
</feature>
<dbReference type="OrthoDB" id="3057432at2759"/>
<reference evidence="2" key="1">
    <citation type="journal article" date="2019" name="Environ. Microbiol.">
        <title>Fungal ecological strategies reflected in gene transcription - a case study of two litter decomposers.</title>
        <authorList>
            <person name="Barbi F."/>
            <person name="Kohler A."/>
            <person name="Barry K."/>
            <person name="Baskaran P."/>
            <person name="Daum C."/>
            <person name="Fauchery L."/>
            <person name="Ihrmark K."/>
            <person name="Kuo A."/>
            <person name="LaButti K."/>
            <person name="Lipzen A."/>
            <person name="Morin E."/>
            <person name="Grigoriev I.V."/>
            <person name="Henrissat B."/>
            <person name="Lindahl B."/>
            <person name="Martin F."/>
        </authorList>
    </citation>
    <scope>NUCLEOTIDE SEQUENCE</scope>
    <source>
        <strain evidence="2">JB14</strain>
    </source>
</reference>
<gene>
    <name evidence="2" type="ORF">BT96DRAFT_952123</name>
</gene>
<evidence type="ECO:0000313" key="3">
    <source>
        <dbReference type="Proteomes" id="UP000799118"/>
    </source>
</evidence>
<dbReference type="Proteomes" id="UP000799118">
    <property type="component" value="Unassembled WGS sequence"/>
</dbReference>
<dbReference type="AlphaFoldDB" id="A0A6A4GAN8"/>
<protein>
    <submittedName>
        <fullName evidence="2">Uncharacterized protein</fullName>
    </submittedName>
</protein>
<organism evidence="2 3">
    <name type="scientific">Gymnopus androsaceus JB14</name>
    <dbReference type="NCBI Taxonomy" id="1447944"/>
    <lineage>
        <taxon>Eukaryota</taxon>
        <taxon>Fungi</taxon>
        <taxon>Dikarya</taxon>
        <taxon>Basidiomycota</taxon>
        <taxon>Agaricomycotina</taxon>
        <taxon>Agaricomycetes</taxon>
        <taxon>Agaricomycetidae</taxon>
        <taxon>Agaricales</taxon>
        <taxon>Marasmiineae</taxon>
        <taxon>Omphalotaceae</taxon>
        <taxon>Gymnopus</taxon>
    </lineage>
</organism>
<evidence type="ECO:0000256" key="1">
    <source>
        <dbReference type="SAM" id="MobiDB-lite"/>
    </source>
</evidence>
<proteinExistence type="predicted"/>
<evidence type="ECO:0000313" key="2">
    <source>
        <dbReference type="EMBL" id="KAE9382525.1"/>
    </source>
</evidence>
<accession>A0A6A4GAN8</accession>
<feature type="non-terminal residue" evidence="2">
    <location>
        <position position="1"/>
    </location>
</feature>
<name>A0A6A4GAN8_9AGAR</name>